<keyword evidence="1" id="KW-0378">Hydrolase</keyword>
<evidence type="ECO:0000313" key="2">
    <source>
        <dbReference type="Proteomes" id="UP000198462"/>
    </source>
</evidence>
<dbReference type="OrthoDB" id="7667044at2"/>
<dbReference type="GO" id="GO:0004519">
    <property type="term" value="F:endonuclease activity"/>
    <property type="evidence" value="ECO:0007669"/>
    <property type="project" value="UniProtKB-KW"/>
</dbReference>
<dbReference type="EMBL" id="NFZT01000001">
    <property type="protein sequence ID" value="OWV34434.1"/>
    <property type="molecule type" value="Genomic_DNA"/>
</dbReference>
<reference evidence="2" key="1">
    <citation type="submission" date="2017-05" db="EMBL/GenBank/DDBJ databases">
        <authorList>
            <person name="Lin X."/>
        </authorList>
    </citation>
    <scope>NUCLEOTIDE SEQUENCE [LARGE SCALE GENOMIC DNA]</scope>
    <source>
        <strain evidence="2">JLT2012</strain>
    </source>
</reference>
<gene>
    <name evidence="1" type="ORF">B5C34_13850</name>
</gene>
<dbReference type="AlphaFoldDB" id="A0A219B8D3"/>
<keyword evidence="2" id="KW-1185">Reference proteome</keyword>
<dbReference type="Proteomes" id="UP000198462">
    <property type="component" value="Unassembled WGS sequence"/>
</dbReference>
<evidence type="ECO:0000313" key="1">
    <source>
        <dbReference type="EMBL" id="OWV34434.1"/>
    </source>
</evidence>
<proteinExistence type="predicted"/>
<keyword evidence="1" id="KW-0255">Endonuclease</keyword>
<accession>A0A219B8D3</accession>
<name>A0A219B8D3_9SPHN</name>
<keyword evidence="1" id="KW-0540">Nuclease</keyword>
<organism evidence="1 2">
    <name type="scientific">Pacificimonas flava</name>
    <dbReference type="NCBI Taxonomy" id="1234595"/>
    <lineage>
        <taxon>Bacteria</taxon>
        <taxon>Pseudomonadati</taxon>
        <taxon>Pseudomonadota</taxon>
        <taxon>Alphaproteobacteria</taxon>
        <taxon>Sphingomonadales</taxon>
        <taxon>Sphingosinicellaceae</taxon>
        <taxon>Pacificimonas</taxon>
    </lineage>
</organism>
<comment type="caution">
    <text evidence="1">The sequence shown here is derived from an EMBL/GenBank/DDBJ whole genome shotgun (WGS) entry which is preliminary data.</text>
</comment>
<sequence length="92" mass="10732">MLRVTGTCWLCERPLGRRVEWHHPVPKSRKGRETVAVHPICHRTIHKTFTNKELERELHTPSALRAHPDMANFLTWIAAKPPDFHAPTRAKR</sequence>
<protein>
    <submittedName>
        <fullName evidence="1">HNH endonuclease</fullName>
    </submittedName>
</protein>